<dbReference type="EMBL" id="JAOYFB010000041">
    <property type="protein sequence ID" value="KAK4045098.1"/>
    <property type="molecule type" value="Genomic_DNA"/>
</dbReference>
<evidence type="ECO:0000256" key="1">
    <source>
        <dbReference type="SAM" id="MobiDB-lite"/>
    </source>
</evidence>
<feature type="compositionally biased region" description="Low complexity" evidence="1">
    <location>
        <begin position="1"/>
        <end position="31"/>
    </location>
</feature>
<evidence type="ECO:0000313" key="2">
    <source>
        <dbReference type="EMBL" id="KAK4045098.1"/>
    </source>
</evidence>
<dbReference type="Proteomes" id="UP001234178">
    <property type="component" value="Unassembled WGS sequence"/>
</dbReference>
<organism evidence="2 3">
    <name type="scientific">Daphnia magna</name>
    <dbReference type="NCBI Taxonomy" id="35525"/>
    <lineage>
        <taxon>Eukaryota</taxon>
        <taxon>Metazoa</taxon>
        <taxon>Ecdysozoa</taxon>
        <taxon>Arthropoda</taxon>
        <taxon>Crustacea</taxon>
        <taxon>Branchiopoda</taxon>
        <taxon>Diplostraca</taxon>
        <taxon>Cladocera</taxon>
        <taxon>Anomopoda</taxon>
        <taxon>Daphniidae</taxon>
        <taxon>Daphnia</taxon>
    </lineage>
</organism>
<feature type="region of interest" description="Disordered" evidence="1">
    <location>
        <begin position="339"/>
        <end position="372"/>
    </location>
</feature>
<reference evidence="2 3" key="1">
    <citation type="journal article" date="2023" name="Nucleic Acids Res.">
        <title>The hologenome of Daphnia magna reveals possible DNA methylation and microbiome-mediated evolution of the host genome.</title>
        <authorList>
            <person name="Chaturvedi A."/>
            <person name="Li X."/>
            <person name="Dhandapani V."/>
            <person name="Marshall H."/>
            <person name="Kissane S."/>
            <person name="Cuenca-Cambronero M."/>
            <person name="Asole G."/>
            <person name="Calvet F."/>
            <person name="Ruiz-Romero M."/>
            <person name="Marangio P."/>
            <person name="Guigo R."/>
            <person name="Rago D."/>
            <person name="Mirbahai L."/>
            <person name="Eastwood N."/>
            <person name="Colbourne J.K."/>
            <person name="Zhou J."/>
            <person name="Mallon E."/>
            <person name="Orsini L."/>
        </authorList>
    </citation>
    <scope>NUCLEOTIDE SEQUENCE [LARGE SCALE GENOMIC DNA]</scope>
    <source>
        <strain evidence="2">LRV0_1</strain>
    </source>
</reference>
<evidence type="ECO:0000313" key="3">
    <source>
        <dbReference type="Proteomes" id="UP001234178"/>
    </source>
</evidence>
<sequence>MALLGAACSDSSSPSPADAGEADAAMDGATDSGPTATCAAVGEACAGRSCCGEMKDAGRDVPLAAAAEGSLSPRSSPRVPPGAWGFLFPATSAKNAPPRKIPLNGKGTFGVVSRMATKKKAANVPSENARLEALRPALDAIPADALKSPLGPLMTMVVATLSCWNMRVFRLDPDVFDPKILERLEATAALLSELAVAAEQEAAQATSAKVNAATIEKASLVKGRLQRVLEYQLTDEVSVRELDGIRPGTSYKDLATDLVRLAVLAENHPAEIAGDRHFVATDPADARTLSDAIVADLGTSLAGLETESDDTRARAVTLLINDYAEVLAALNFVGRHELQAEKEKRKPLRAVVQPKRGKAPAPPDPGTPSAPT</sequence>
<accession>A0ABR0B947</accession>
<comment type="caution">
    <text evidence="2">The sequence shown here is derived from an EMBL/GenBank/DDBJ whole genome shotgun (WGS) entry which is preliminary data.</text>
</comment>
<feature type="compositionally biased region" description="Pro residues" evidence="1">
    <location>
        <begin position="360"/>
        <end position="372"/>
    </location>
</feature>
<gene>
    <name evidence="2" type="ORF">OUZ56_032506</name>
</gene>
<proteinExistence type="predicted"/>
<feature type="region of interest" description="Disordered" evidence="1">
    <location>
        <begin position="1"/>
        <end position="33"/>
    </location>
</feature>
<name>A0ABR0B947_9CRUS</name>
<protein>
    <submittedName>
        <fullName evidence="2">Uncharacterized protein</fullName>
    </submittedName>
</protein>
<keyword evidence="3" id="KW-1185">Reference proteome</keyword>